<dbReference type="EMBL" id="JANCYU010000020">
    <property type="protein sequence ID" value="KAK4523800.1"/>
    <property type="molecule type" value="Genomic_DNA"/>
</dbReference>
<evidence type="ECO:0000256" key="5">
    <source>
        <dbReference type="SAM" id="Phobius"/>
    </source>
</evidence>
<feature type="transmembrane region" description="Helical" evidence="5">
    <location>
        <begin position="303"/>
        <end position="321"/>
    </location>
</feature>
<dbReference type="Pfam" id="PF12537">
    <property type="entry name" value="GPHR_N"/>
    <property type="match status" value="1"/>
</dbReference>
<accession>A0AAV9I8R1</accession>
<dbReference type="InterPro" id="IPR015672">
    <property type="entry name" value="GPHR/GTG"/>
</dbReference>
<comment type="subcellular location">
    <subcellularLocation>
        <location evidence="1">Membrane</location>
        <topology evidence="1">Multi-pass membrane protein</topology>
    </subcellularLocation>
</comment>
<dbReference type="PANTHER" id="PTHR15948">
    <property type="entry name" value="G-PROTEIN COUPLED RECEPTOR 89-RELATED"/>
    <property type="match status" value="1"/>
</dbReference>
<feature type="transmembrane region" description="Helical" evidence="5">
    <location>
        <begin position="152"/>
        <end position="174"/>
    </location>
</feature>
<evidence type="ECO:0000256" key="3">
    <source>
        <dbReference type="ARBA" id="ARBA00022989"/>
    </source>
</evidence>
<keyword evidence="9" id="KW-1185">Reference proteome</keyword>
<feature type="domain" description="Abscisic acid G-protein coupled receptor-like" evidence="6">
    <location>
        <begin position="298"/>
        <end position="460"/>
    </location>
</feature>
<feature type="transmembrane region" description="Helical" evidence="5">
    <location>
        <begin position="12"/>
        <end position="31"/>
    </location>
</feature>
<keyword evidence="2 5" id="KW-0812">Transmembrane</keyword>
<feature type="domain" description="Golgi pH regulator conserved" evidence="7">
    <location>
        <begin position="144"/>
        <end position="209"/>
    </location>
</feature>
<feature type="transmembrane region" description="Helical" evidence="5">
    <location>
        <begin position="358"/>
        <end position="379"/>
    </location>
</feature>
<evidence type="ECO:0000256" key="1">
    <source>
        <dbReference type="ARBA" id="ARBA00004141"/>
    </source>
</evidence>
<name>A0AAV9I8R1_9RHOD</name>
<feature type="transmembrane region" description="Helical" evidence="5">
    <location>
        <begin position="442"/>
        <end position="464"/>
    </location>
</feature>
<evidence type="ECO:0000256" key="4">
    <source>
        <dbReference type="ARBA" id="ARBA00023136"/>
    </source>
</evidence>
<dbReference type="GO" id="GO:0016020">
    <property type="term" value="C:membrane"/>
    <property type="evidence" value="ECO:0007669"/>
    <property type="project" value="UniProtKB-SubCell"/>
</dbReference>
<dbReference type="PANTHER" id="PTHR15948:SF0">
    <property type="entry name" value="GOLGI PH REGULATOR A-RELATED"/>
    <property type="match status" value="1"/>
</dbReference>
<protein>
    <submittedName>
        <fullName evidence="8">Uncharacterized protein</fullName>
    </submittedName>
</protein>
<evidence type="ECO:0000313" key="9">
    <source>
        <dbReference type="Proteomes" id="UP001300502"/>
    </source>
</evidence>
<keyword evidence="4 5" id="KW-0472">Membrane</keyword>
<organism evidence="8 9">
    <name type="scientific">Galdieria yellowstonensis</name>
    <dbReference type="NCBI Taxonomy" id="3028027"/>
    <lineage>
        <taxon>Eukaryota</taxon>
        <taxon>Rhodophyta</taxon>
        <taxon>Bangiophyceae</taxon>
        <taxon>Galdieriales</taxon>
        <taxon>Galdieriaceae</taxon>
        <taxon>Galdieria</taxon>
    </lineage>
</organism>
<feature type="transmembrane region" description="Helical" evidence="5">
    <location>
        <begin position="110"/>
        <end position="132"/>
    </location>
</feature>
<evidence type="ECO:0000313" key="8">
    <source>
        <dbReference type="EMBL" id="KAK4523800.1"/>
    </source>
</evidence>
<proteinExistence type="predicted"/>
<sequence length="470" mass="54018">MSSSITLTVASVVYFYVCFKFGTWFLTSIVFRGSERLQKSIVLFFGFVFAISSFSAFLLLCDIAGLLSKSIASLGWLLVISSVTVLVLVVAPFVQIYCLLGWRWSRYGKLLLASVLECCYLFTTLTTSFYVLPKKTKDAHPFYFYFQSMTNLVAFTGTIILGLLSGSCAVSGAFDYWRRWTRKVSEEEIIEIENKLFSVYQNIARKKESMALLDYEEKVKQYEEDSGCMQSATESSSGHSRLRSLSRKLLGGLESWSTNNAKQRASFVAECKAMEELARRLFLEWNEKCELAEFQRCKLYRKAYNAFGFVMICLCLSRIYGSTKNLVYGLYDNTEDSVTRALNVLLKYFQWNVDWTLLSQYTTFLFASCLIFSNFRLALIQTERFFYWVSKESVWRKTQVALWLSQSIAVYLLSSMLLIGQSLPAEYKLATGELFFAFYQNWFDRTFLLSCLAILLTTIFTSAFSSNITE</sequence>
<feature type="transmembrane region" description="Helical" evidence="5">
    <location>
        <begin position="400"/>
        <end position="422"/>
    </location>
</feature>
<dbReference type="InterPro" id="IPR025969">
    <property type="entry name" value="ABA_GPCR_dom"/>
</dbReference>
<keyword evidence="3 5" id="KW-1133">Transmembrane helix</keyword>
<reference evidence="8 9" key="1">
    <citation type="submission" date="2022-07" db="EMBL/GenBank/DDBJ databases">
        <title>Genome-wide signatures of adaptation to extreme environments.</title>
        <authorList>
            <person name="Cho C.H."/>
            <person name="Yoon H.S."/>
        </authorList>
    </citation>
    <scope>NUCLEOTIDE SEQUENCE [LARGE SCALE GENOMIC DNA]</scope>
    <source>
        <strain evidence="8 9">108.79 E11</strain>
    </source>
</reference>
<dbReference type="AlphaFoldDB" id="A0AAV9I8R1"/>
<evidence type="ECO:0000259" key="6">
    <source>
        <dbReference type="Pfam" id="PF12430"/>
    </source>
</evidence>
<dbReference type="InterPro" id="IPR022535">
    <property type="entry name" value="Golgi_pH-regulator_cons_dom"/>
</dbReference>
<dbReference type="Pfam" id="PF12430">
    <property type="entry name" value="ABA_GPCR"/>
    <property type="match status" value="1"/>
</dbReference>
<evidence type="ECO:0000259" key="7">
    <source>
        <dbReference type="Pfam" id="PF12537"/>
    </source>
</evidence>
<gene>
    <name evidence="8" type="ORF">GAYE_SCF00G1696</name>
</gene>
<evidence type="ECO:0000256" key="2">
    <source>
        <dbReference type="ARBA" id="ARBA00022692"/>
    </source>
</evidence>
<feature type="transmembrane region" description="Helical" evidence="5">
    <location>
        <begin position="74"/>
        <end position="98"/>
    </location>
</feature>
<dbReference type="Proteomes" id="UP001300502">
    <property type="component" value="Unassembled WGS sequence"/>
</dbReference>
<feature type="transmembrane region" description="Helical" evidence="5">
    <location>
        <begin position="43"/>
        <end position="68"/>
    </location>
</feature>
<comment type="caution">
    <text evidence="8">The sequence shown here is derived from an EMBL/GenBank/DDBJ whole genome shotgun (WGS) entry which is preliminary data.</text>
</comment>